<dbReference type="AlphaFoldDB" id="A0A1H2WKU3"/>
<accession>A0A1H2WKU3</accession>
<dbReference type="RefSeq" id="WP_244268898.1">
    <property type="nucleotide sequence ID" value="NZ_CP160849.1"/>
</dbReference>
<name>A0A1H2WKU3_9RHOB</name>
<organism evidence="1 2">
    <name type="scientific">Sulfitobacter pontiacus</name>
    <dbReference type="NCBI Taxonomy" id="60137"/>
    <lineage>
        <taxon>Bacteria</taxon>
        <taxon>Pseudomonadati</taxon>
        <taxon>Pseudomonadota</taxon>
        <taxon>Alphaproteobacteria</taxon>
        <taxon>Rhodobacterales</taxon>
        <taxon>Roseobacteraceae</taxon>
        <taxon>Sulfitobacter</taxon>
    </lineage>
</organism>
<evidence type="ECO:0000313" key="2">
    <source>
        <dbReference type="Proteomes" id="UP000183076"/>
    </source>
</evidence>
<dbReference type="GeneID" id="94021402"/>
<evidence type="ECO:0000313" key="1">
    <source>
        <dbReference type="EMBL" id="SDW80629.1"/>
    </source>
</evidence>
<gene>
    <name evidence="1" type="ORF">SAMN04488041_103284</name>
</gene>
<reference evidence="2" key="1">
    <citation type="submission" date="2016-10" db="EMBL/GenBank/DDBJ databases">
        <authorList>
            <person name="Varghese N."/>
            <person name="Submissions S."/>
        </authorList>
    </citation>
    <scope>NUCLEOTIDE SEQUENCE [LARGE SCALE GENOMIC DNA]</scope>
    <source>
        <strain evidence="2">DSM 10014</strain>
    </source>
</reference>
<dbReference type="STRING" id="60137.SAMN04488041_103284"/>
<proteinExistence type="predicted"/>
<sequence length="269" mass="28691">MQDFTPLYVDIDLPEGALLRDDAAQASVVDACHPNDAQAIWYHAHAPAMTFNAQKAMTLWAVENGLGSPARPVDPNDDNGTLLEGGGVAFTRGVNCGFVVDAALVEQDCFCLAIRVTSPDAEARSLLTVNPDASDNYLFLSESEGRLIWRDDAGMVEVSIPAPGKDYWVLAGFDQGQLHLTAAPVGDVFPIPQKSTRPSAELAAELNGVADLFIGCRSHRKGILKTLGTSVVHDVLVWLDHGASTPAALEQVARACRYAEAPGNTGERP</sequence>
<protein>
    <submittedName>
        <fullName evidence="1">Uncharacterized protein</fullName>
    </submittedName>
</protein>
<dbReference type="EMBL" id="FNNB01000003">
    <property type="protein sequence ID" value="SDW80629.1"/>
    <property type="molecule type" value="Genomic_DNA"/>
</dbReference>
<dbReference type="Proteomes" id="UP000183076">
    <property type="component" value="Unassembled WGS sequence"/>
</dbReference>